<sequence length="370" mass="37789">MPTTPTGRLPGTATVCGIGASLPPDVLSNDDVAREGALDVTDEWIRARTGIARRHRAGTGVATGDLATAAGRAAIESAAGTPPDLVLVATTTPDRRCPATAPEVAHRLGLGTVPAFDLAAVCSGFVYALTVATGLVRAGTCARPLVIGAETYSTIVDPRDRNTAILFGDGAGAVLLRGGEPTEPGAVLATDLGADGSGGDLISIAAGGSRAPATTASAARDHRYLRMRGREVYALAVRQMTRSSHAVLRQAGWPASSVGAFIGHQANQRILDAVGERLGIAPRHRFGNIQDVGNTAAASVPLALADTAARGLVRPGTRTLLTAFGGGLTWGTVALGWPAAIPRTAPPSPLAARPEPHQRKEPSWSPSTTT</sequence>
<keyword evidence="2 9" id="KW-0963">Cytoplasm</keyword>
<evidence type="ECO:0000256" key="3">
    <source>
        <dbReference type="ARBA" id="ARBA00022516"/>
    </source>
</evidence>
<evidence type="ECO:0000256" key="7">
    <source>
        <dbReference type="ARBA" id="ARBA00023160"/>
    </source>
</evidence>
<protein>
    <recommendedName>
        <fullName evidence="9">Beta-ketoacyl-[acyl-carrier-protein] synthase III</fullName>
        <shortName evidence="9">Beta-ketoacyl-ACP synthase III</shortName>
        <shortName evidence="9">KAS III</shortName>
        <ecNumber evidence="9">2.3.1.180</ecNumber>
    </recommendedName>
    <alternativeName>
        <fullName evidence="9">3-oxoacyl-[acyl-carrier-protein] synthase 3</fullName>
    </alternativeName>
    <alternativeName>
        <fullName evidence="9">3-oxoacyl-[acyl-carrier-protein] synthase III</fullName>
    </alternativeName>
</protein>
<comment type="subcellular location">
    <subcellularLocation>
        <location evidence="9">Cytoplasm</location>
    </subcellularLocation>
</comment>
<dbReference type="NCBIfam" id="NF006829">
    <property type="entry name" value="PRK09352.1"/>
    <property type="match status" value="1"/>
</dbReference>
<dbReference type="EMBL" id="JAVREM010000044">
    <property type="protein sequence ID" value="MDT0321626.1"/>
    <property type="molecule type" value="Genomic_DNA"/>
</dbReference>
<dbReference type="GO" id="GO:0033818">
    <property type="term" value="F:beta-ketoacyl-acyl-carrier-protein synthase III activity"/>
    <property type="evidence" value="ECO:0007669"/>
    <property type="project" value="UniProtKB-EC"/>
</dbReference>
<evidence type="ECO:0000256" key="2">
    <source>
        <dbReference type="ARBA" id="ARBA00022490"/>
    </source>
</evidence>
<feature type="active site" evidence="9">
    <location>
        <position position="122"/>
    </location>
</feature>
<proteinExistence type="inferred from homology"/>
<evidence type="ECO:0000256" key="5">
    <source>
        <dbReference type="ARBA" id="ARBA00022832"/>
    </source>
</evidence>
<comment type="similarity">
    <text evidence="1 9">Belongs to the thiolase-like superfamily. FabH family.</text>
</comment>
<keyword evidence="5 9" id="KW-0276">Fatty acid metabolism</keyword>
<reference evidence="14" key="1">
    <citation type="submission" date="2023-07" db="EMBL/GenBank/DDBJ databases">
        <title>30 novel species of actinomycetes from the DSMZ collection.</title>
        <authorList>
            <person name="Nouioui I."/>
        </authorList>
    </citation>
    <scope>NUCLEOTIDE SEQUENCE [LARGE SCALE GENOMIC DNA]</scope>
    <source>
        <strain evidence="14">DSM 44918</strain>
    </source>
</reference>
<dbReference type="Proteomes" id="UP001183420">
    <property type="component" value="Unassembled WGS sequence"/>
</dbReference>
<feature type="active site" evidence="9">
    <location>
        <position position="264"/>
    </location>
</feature>
<keyword evidence="4 9" id="KW-0808">Transferase</keyword>
<keyword evidence="9" id="KW-0511">Multifunctional enzyme</keyword>
<name>A0ABU2LVK3_9ACTN</name>
<comment type="function">
    <text evidence="9">Catalyzes the condensation reaction of fatty acid synthesis by the addition to an acyl acceptor of two carbons from malonyl-ACP. Catalyzes the first condensation reaction which initiates fatty acid synthesis and may therefore play a role in governing the total rate of fatty acid production. Possesses both acetoacetyl-ACP synthase and acetyl transacylase activities. Its substrate specificity determines the biosynthesis of branched-chain and/or straight-chain of fatty acids.</text>
</comment>
<keyword evidence="3 9" id="KW-0444">Lipid biosynthesis</keyword>
<feature type="domain" description="Beta-ketoacyl-[acyl-carrier-protein] synthase III N-terminal" evidence="12">
    <location>
        <begin position="116"/>
        <end position="196"/>
    </location>
</feature>
<comment type="pathway">
    <text evidence="9">Lipid metabolism; fatty acid biosynthesis.</text>
</comment>
<dbReference type="SUPFAM" id="SSF53901">
    <property type="entry name" value="Thiolase-like"/>
    <property type="match status" value="1"/>
</dbReference>
<keyword evidence="7 9" id="KW-0275">Fatty acid biosynthesis</keyword>
<comment type="subunit">
    <text evidence="9">Homodimer.</text>
</comment>
<evidence type="ECO:0000313" key="13">
    <source>
        <dbReference type="EMBL" id="MDT0321626.1"/>
    </source>
</evidence>
<dbReference type="Pfam" id="PF08545">
    <property type="entry name" value="ACP_syn_III"/>
    <property type="match status" value="1"/>
</dbReference>
<dbReference type="PANTHER" id="PTHR34069:SF2">
    <property type="entry name" value="BETA-KETOACYL-[ACYL-CARRIER-PROTEIN] SYNTHASE III"/>
    <property type="match status" value="1"/>
</dbReference>
<feature type="active site" evidence="9">
    <location>
        <position position="294"/>
    </location>
</feature>
<feature type="region of interest" description="Disordered" evidence="10">
    <location>
        <begin position="343"/>
        <end position="370"/>
    </location>
</feature>
<organism evidence="13 14">
    <name type="scientific">Streptomyces millisiae</name>
    <dbReference type="NCBI Taxonomy" id="3075542"/>
    <lineage>
        <taxon>Bacteria</taxon>
        <taxon>Bacillati</taxon>
        <taxon>Actinomycetota</taxon>
        <taxon>Actinomycetes</taxon>
        <taxon>Kitasatosporales</taxon>
        <taxon>Streptomycetaceae</taxon>
        <taxon>Streptomyces</taxon>
    </lineage>
</organism>
<evidence type="ECO:0000256" key="10">
    <source>
        <dbReference type="SAM" id="MobiDB-lite"/>
    </source>
</evidence>
<comment type="domain">
    <text evidence="9">The last Arg residue of the ACP-binding site is essential for the weak association between ACP/AcpP and FabH.</text>
</comment>
<evidence type="ECO:0000259" key="11">
    <source>
        <dbReference type="Pfam" id="PF08541"/>
    </source>
</evidence>
<evidence type="ECO:0000256" key="4">
    <source>
        <dbReference type="ARBA" id="ARBA00022679"/>
    </source>
</evidence>
<keyword evidence="6 9" id="KW-0443">Lipid metabolism</keyword>
<dbReference type="PANTHER" id="PTHR34069">
    <property type="entry name" value="3-OXOACYL-[ACYL-CARRIER-PROTEIN] SYNTHASE 3"/>
    <property type="match status" value="1"/>
</dbReference>
<dbReference type="NCBIfam" id="TIGR00747">
    <property type="entry name" value="fabH"/>
    <property type="match status" value="1"/>
</dbReference>
<evidence type="ECO:0000256" key="8">
    <source>
        <dbReference type="ARBA" id="ARBA00023315"/>
    </source>
</evidence>
<dbReference type="HAMAP" id="MF_01815">
    <property type="entry name" value="FabH"/>
    <property type="match status" value="1"/>
</dbReference>
<dbReference type="Gene3D" id="3.40.47.10">
    <property type="match status" value="1"/>
</dbReference>
<evidence type="ECO:0000313" key="14">
    <source>
        <dbReference type="Proteomes" id="UP001183420"/>
    </source>
</evidence>
<dbReference type="InterPro" id="IPR013751">
    <property type="entry name" value="ACP_syn_III_N"/>
</dbReference>
<feature type="domain" description="Beta-ketoacyl-[acyl-carrier-protein] synthase III C-terminal" evidence="11">
    <location>
        <begin position="248"/>
        <end position="337"/>
    </location>
</feature>
<dbReference type="CDD" id="cd00830">
    <property type="entry name" value="KAS_III"/>
    <property type="match status" value="1"/>
</dbReference>
<dbReference type="InterPro" id="IPR004655">
    <property type="entry name" value="FabH"/>
</dbReference>
<evidence type="ECO:0000259" key="12">
    <source>
        <dbReference type="Pfam" id="PF08545"/>
    </source>
</evidence>
<gene>
    <name evidence="9" type="primary">fabH</name>
    <name evidence="13" type="ORF">RNC47_25170</name>
</gene>
<dbReference type="InterPro" id="IPR013747">
    <property type="entry name" value="ACP_syn_III_C"/>
</dbReference>
<dbReference type="EC" id="2.3.1.180" evidence="9"/>
<comment type="caution">
    <text evidence="13">The sequence shown here is derived from an EMBL/GenBank/DDBJ whole genome shotgun (WGS) entry which is preliminary data.</text>
</comment>
<dbReference type="Pfam" id="PF08541">
    <property type="entry name" value="ACP_syn_III_C"/>
    <property type="match status" value="1"/>
</dbReference>
<dbReference type="InterPro" id="IPR016039">
    <property type="entry name" value="Thiolase-like"/>
</dbReference>
<keyword evidence="14" id="KW-1185">Reference proteome</keyword>
<evidence type="ECO:0000256" key="6">
    <source>
        <dbReference type="ARBA" id="ARBA00023098"/>
    </source>
</evidence>
<keyword evidence="8 9" id="KW-0012">Acyltransferase</keyword>
<feature type="region of interest" description="ACP-binding" evidence="9">
    <location>
        <begin position="265"/>
        <end position="269"/>
    </location>
</feature>
<evidence type="ECO:0000256" key="9">
    <source>
        <dbReference type="HAMAP-Rule" id="MF_01815"/>
    </source>
</evidence>
<dbReference type="RefSeq" id="WP_311601858.1">
    <property type="nucleotide sequence ID" value="NZ_JAVREM010000044.1"/>
</dbReference>
<evidence type="ECO:0000256" key="1">
    <source>
        <dbReference type="ARBA" id="ARBA00008642"/>
    </source>
</evidence>
<accession>A0ABU2LVK3</accession>
<comment type="catalytic activity">
    <reaction evidence="9">
        <text>malonyl-[ACP] + acetyl-CoA + H(+) = 3-oxobutanoyl-[ACP] + CO2 + CoA</text>
        <dbReference type="Rhea" id="RHEA:12080"/>
        <dbReference type="Rhea" id="RHEA-COMP:9623"/>
        <dbReference type="Rhea" id="RHEA-COMP:9625"/>
        <dbReference type="ChEBI" id="CHEBI:15378"/>
        <dbReference type="ChEBI" id="CHEBI:16526"/>
        <dbReference type="ChEBI" id="CHEBI:57287"/>
        <dbReference type="ChEBI" id="CHEBI:57288"/>
        <dbReference type="ChEBI" id="CHEBI:78449"/>
        <dbReference type="ChEBI" id="CHEBI:78450"/>
        <dbReference type="EC" id="2.3.1.180"/>
    </reaction>
</comment>